<reference evidence="2 3" key="1">
    <citation type="submission" date="2018-10" db="EMBL/GenBank/DDBJ databases">
        <title>Genome assembly for a Yunnan-Guizhou Plateau 3E fish, Anabarilius grahami (Regan), and its evolutionary and genetic applications.</title>
        <authorList>
            <person name="Jiang W."/>
        </authorList>
    </citation>
    <scope>NUCLEOTIDE SEQUENCE [LARGE SCALE GENOMIC DNA]</scope>
    <source>
        <strain evidence="2">AG-KIZ</strain>
        <tissue evidence="2">Muscle</tissue>
    </source>
</reference>
<protein>
    <submittedName>
        <fullName evidence="2">Uncharacterized protein</fullName>
    </submittedName>
</protein>
<feature type="compositionally biased region" description="Pro residues" evidence="1">
    <location>
        <begin position="58"/>
        <end position="69"/>
    </location>
</feature>
<comment type="caution">
    <text evidence="2">The sequence shown here is derived from an EMBL/GenBank/DDBJ whole genome shotgun (WGS) entry which is preliminary data.</text>
</comment>
<organism evidence="2 3">
    <name type="scientific">Anabarilius grahami</name>
    <name type="common">Kanglang fish</name>
    <name type="synonym">Barilius grahami</name>
    <dbReference type="NCBI Taxonomy" id="495550"/>
    <lineage>
        <taxon>Eukaryota</taxon>
        <taxon>Metazoa</taxon>
        <taxon>Chordata</taxon>
        <taxon>Craniata</taxon>
        <taxon>Vertebrata</taxon>
        <taxon>Euteleostomi</taxon>
        <taxon>Actinopterygii</taxon>
        <taxon>Neopterygii</taxon>
        <taxon>Teleostei</taxon>
        <taxon>Ostariophysi</taxon>
        <taxon>Cypriniformes</taxon>
        <taxon>Xenocyprididae</taxon>
        <taxon>Xenocypridinae</taxon>
        <taxon>Xenocypridinae incertae sedis</taxon>
        <taxon>Anabarilius</taxon>
    </lineage>
</organism>
<feature type="region of interest" description="Disordered" evidence="1">
    <location>
        <begin position="50"/>
        <end position="76"/>
    </location>
</feature>
<dbReference type="Proteomes" id="UP000281406">
    <property type="component" value="Unassembled WGS sequence"/>
</dbReference>
<dbReference type="EMBL" id="RJVU01057109">
    <property type="protein sequence ID" value="ROK35609.1"/>
    <property type="molecule type" value="Genomic_DNA"/>
</dbReference>
<evidence type="ECO:0000256" key="1">
    <source>
        <dbReference type="SAM" id="MobiDB-lite"/>
    </source>
</evidence>
<name>A0A3N0XYQ8_ANAGA</name>
<evidence type="ECO:0000313" key="2">
    <source>
        <dbReference type="EMBL" id="ROK35609.1"/>
    </source>
</evidence>
<proteinExistence type="predicted"/>
<gene>
    <name evidence="2" type="ORF">DPX16_17352</name>
</gene>
<sequence length="76" mass="8859">MILAEDCLWDLRQNGHPLERFVEEFSHQSRNKMVAILEPRPKMVTIPEPRPNMAAIPEPCPMIPEPRPPNLRRTYG</sequence>
<keyword evidence="3" id="KW-1185">Reference proteome</keyword>
<dbReference type="AlphaFoldDB" id="A0A3N0XYQ8"/>
<accession>A0A3N0XYQ8</accession>
<evidence type="ECO:0000313" key="3">
    <source>
        <dbReference type="Proteomes" id="UP000281406"/>
    </source>
</evidence>